<comment type="caution">
    <text evidence="2">The sequence shown here is derived from an EMBL/GenBank/DDBJ whole genome shotgun (WGS) entry which is preliminary data.</text>
</comment>
<name>A0A9N7UZU2_PLEPL</name>
<evidence type="ECO:0000256" key="1">
    <source>
        <dbReference type="SAM" id="MobiDB-lite"/>
    </source>
</evidence>
<sequence length="140" mass="15799">MELKSEPTDRSIENKSEALKEEGSPSVLAEDPNSAGNHVVKMESKSEPKDRSIENKSEGLKEEGSPSGKPPPVKKDCNVLAMHSGGYKFIDESVIEFGYSLFDILERIKIQLVEKEEADQTYKEFFKFFDKKEEPVPKDT</sequence>
<gene>
    <name evidence="2" type="ORF">PLEPLA_LOCUS27874</name>
</gene>
<dbReference type="Proteomes" id="UP001153269">
    <property type="component" value="Unassembled WGS sequence"/>
</dbReference>
<dbReference type="EMBL" id="CADEAL010002395">
    <property type="protein sequence ID" value="CAB1440108.1"/>
    <property type="molecule type" value="Genomic_DNA"/>
</dbReference>
<feature type="compositionally biased region" description="Basic and acidic residues" evidence="1">
    <location>
        <begin position="40"/>
        <end position="64"/>
    </location>
</feature>
<accession>A0A9N7UZU2</accession>
<evidence type="ECO:0000313" key="2">
    <source>
        <dbReference type="EMBL" id="CAB1440108.1"/>
    </source>
</evidence>
<keyword evidence="3" id="KW-1185">Reference proteome</keyword>
<evidence type="ECO:0000313" key="3">
    <source>
        <dbReference type="Proteomes" id="UP001153269"/>
    </source>
</evidence>
<feature type="compositionally biased region" description="Basic and acidic residues" evidence="1">
    <location>
        <begin position="1"/>
        <end position="23"/>
    </location>
</feature>
<dbReference type="AlphaFoldDB" id="A0A9N7UZU2"/>
<proteinExistence type="predicted"/>
<reference evidence="2" key="1">
    <citation type="submission" date="2020-03" db="EMBL/GenBank/DDBJ databases">
        <authorList>
            <person name="Weist P."/>
        </authorList>
    </citation>
    <scope>NUCLEOTIDE SEQUENCE</scope>
</reference>
<organism evidence="2 3">
    <name type="scientific">Pleuronectes platessa</name>
    <name type="common">European plaice</name>
    <dbReference type="NCBI Taxonomy" id="8262"/>
    <lineage>
        <taxon>Eukaryota</taxon>
        <taxon>Metazoa</taxon>
        <taxon>Chordata</taxon>
        <taxon>Craniata</taxon>
        <taxon>Vertebrata</taxon>
        <taxon>Euteleostomi</taxon>
        <taxon>Actinopterygii</taxon>
        <taxon>Neopterygii</taxon>
        <taxon>Teleostei</taxon>
        <taxon>Neoteleostei</taxon>
        <taxon>Acanthomorphata</taxon>
        <taxon>Carangaria</taxon>
        <taxon>Pleuronectiformes</taxon>
        <taxon>Pleuronectoidei</taxon>
        <taxon>Pleuronectidae</taxon>
        <taxon>Pleuronectes</taxon>
    </lineage>
</organism>
<protein>
    <submittedName>
        <fullName evidence="2">Uncharacterized protein</fullName>
    </submittedName>
</protein>
<feature type="region of interest" description="Disordered" evidence="1">
    <location>
        <begin position="1"/>
        <end position="76"/>
    </location>
</feature>